<feature type="coiled-coil region" evidence="1">
    <location>
        <begin position="47"/>
        <end position="158"/>
    </location>
</feature>
<dbReference type="SUPFAM" id="SSF49842">
    <property type="entry name" value="TNF-like"/>
    <property type="match status" value="1"/>
</dbReference>
<dbReference type="Proteomes" id="UP000683360">
    <property type="component" value="Unassembled WGS sequence"/>
</dbReference>
<dbReference type="AlphaFoldDB" id="A0A8S3SZX7"/>
<feature type="signal peptide" evidence="2">
    <location>
        <begin position="1"/>
        <end position="18"/>
    </location>
</feature>
<dbReference type="InterPro" id="IPR008983">
    <property type="entry name" value="Tumour_necrosis_fac-like_dom"/>
</dbReference>
<evidence type="ECO:0000313" key="4">
    <source>
        <dbReference type="EMBL" id="CAG2226812.1"/>
    </source>
</evidence>
<keyword evidence="5" id="KW-1185">Reference proteome</keyword>
<proteinExistence type="predicted"/>
<keyword evidence="2" id="KW-0732">Signal</keyword>
<organism evidence="4 5">
    <name type="scientific">Mytilus edulis</name>
    <name type="common">Blue mussel</name>
    <dbReference type="NCBI Taxonomy" id="6550"/>
    <lineage>
        <taxon>Eukaryota</taxon>
        <taxon>Metazoa</taxon>
        <taxon>Spiralia</taxon>
        <taxon>Lophotrochozoa</taxon>
        <taxon>Mollusca</taxon>
        <taxon>Bivalvia</taxon>
        <taxon>Autobranchia</taxon>
        <taxon>Pteriomorphia</taxon>
        <taxon>Mytilida</taxon>
        <taxon>Mytiloidea</taxon>
        <taxon>Mytilidae</taxon>
        <taxon>Mytilinae</taxon>
        <taxon>Mytilus</taxon>
    </lineage>
</organism>
<dbReference type="InterPro" id="IPR001073">
    <property type="entry name" value="C1q_dom"/>
</dbReference>
<dbReference type="SUPFAM" id="SSF57997">
    <property type="entry name" value="Tropomyosin"/>
    <property type="match status" value="1"/>
</dbReference>
<sequence length="372" mass="42504">MSLITNLVVFVFSIRCNGFLLDDRTNLTTKGVSTLSEGHFAMLLGLLAEEKQSRLKLERQVEQMQRELLSTQRGVTEVFHTAKSNNEILTLQNGTMENTDSNYVDLKKKYNLLQNAFNELKVNYSILERFYHRMENNIDKLRNETNELQQDIQATNYKLSSVVNDVNARKQDFLALYNKADKTEKEMTNVSASFQHQFGLLTANYNATITQLESSVQTQIDTLQHTQNIEAQQVQQLLSKHANRVALTTCDGGSRHLSSGSMIMFKNVYTLNGINSTAKATYESSGKFTCDKPGLYLIATFIMTETNEAILAVYKNDAEIKHMRAYYATNGHFQTSTIVFFDSLKQHDTIYIRPVTQMFMRYESCFSVLQIV</sequence>
<feature type="chain" id="PRO_5035874604" description="C1q domain-containing protein" evidence="2">
    <location>
        <begin position="19"/>
        <end position="372"/>
    </location>
</feature>
<reference evidence="4" key="1">
    <citation type="submission" date="2021-03" db="EMBL/GenBank/DDBJ databases">
        <authorList>
            <person name="Bekaert M."/>
        </authorList>
    </citation>
    <scope>NUCLEOTIDE SEQUENCE</scope>
</reference>
<evidence type="ECO:0000313" key="5">
    <source>
        <dbReference type="Proteomes" id="UP000683360"/>
    </source>
</evidence>
<protein>
    <recommendedName>
        <fullName evidence="3">C1q domain-containing protein</fullName>
    </recommendedName>
</protein>
<accession>A0A8S3SZX7</accession>
<gene>
    <name evidence="4" type="ORF">MEDL_39869</name>
</gene>
<evidence type="ECO:0000256" key="2">
    <source>
        <dbReference type="SAM" id="SignalP"/>
    </source>
</evidence>
<feature type="domain" description="C1q" evidence="3">
    <location>
        <begin position="260"/>
        <end position="355"/>
    </location>
</feature>
<dbReference type="EMBL" id="CAJPWZ010001940">
    <property type="protein sequence ID" value="CAG2226812.1"/>
    <property type="molecule type" value="Genomic_DNA"/>
</dbReference>
<comment type="caution">
    <text evidence="4">The sequence shown here is derived from an EMBL/GenBank/DDBJ whole genome shotgun (WGS) entry which is preliminary data.</text>
</comment>
<evidence type="ECO:0000256" key="1">
    <source>
        <dbReference type="SAM" id="Coils"/>
    </source>
</evidence>
<dbReference type="Pfam" id="PF00386">
    <property type="entry name" value="C1q"/>
    <property type="match status" value="1"/>
</dbReference>
<dbReference type="Gene3D" id="2.60.120.40">
    <property type="match status" value="1"/>
</dbReference>
<keyword evidence="1" id="KW-0175">Coiled coil</keyword>
<name>A0A8S3SZX7_MYTED</name>
<evidence type="ECO:0000259" key="3">
    <source>
        <dbReference type="Pfam" id="PF00386"/>
    </source>
</evidence>